<keyword evidence="3 8" id="KW-0436">Ligase</keyword>
<dbReference type="Gene3D" id="1.20.59.20">
    <property type="match status" value="1"/>
</dbReference>
<evidence type="ECO:0000259" key="9">
    <source>
        <dbReference type="SMART" id="SM00977"/>
    </source>
</evidence>
<dbReference type="InterPro" id="IPR015262">
    <property type="entry name" value="tRNA_Ile_lys_synt_subst-bd"/>
</dbReference>
<dbReference type="SMART" id="SM00977">
    <property type="entry name" value="TilS_C"/>
    <property type="match status" value="1"/>
</dbReference>
<dbReference type="CDD" id="cd01992">
    <property type="entry name" value="TilS_N"/>
    <property type="match status" value="1"/>
</dbReference>
<dbReference type="AlphaFoldDB" id="A0A084XYK6"/>
<dbReference type="SUPFAM" id="SSF56037">
    <property type="entry name" value="PheT/TilS domain"/>
    <property type="match status" value="1"/>
</dbReference>
<dbReference type="InterPro" id="IPR011063">
    <property type="entry name" value="TilS/TtcA_N"/>
</dbReference>
<dbReference type="GO" id="GO:0005524">
    <property type="term" value="F:ATP binding"/>
    <property type="evidence" value="ECO:0007669"/>
    <property type="project" value="UniProtKB-UniRule"/>
</dbReference>
<comment type="function">
    <text evidence="8">Ligates lysine onto the cytidine present at position 34 of the AUA codon-specific tRNA(Ile) that contains the anticodon CAU, in an ATP-dependent manner. Cytidine is converted to lysidine, thus changing the amino acid specificity of the tRNA from methionine to isoleucine.</text>
</comment>
<keyword evidence="6 8" id="KW-0067">ATP-binding</keyword>
<evidence type="ECO:0000256" key="4">
    <source>
        <dbReference type="ARBA" id="ARBA00022694"/>
    </source>
</evidence>
<organism evidence="10 11">
    <name type="scientific">Candidatus Accumulibacter vicinus</name>
    <dbReference type="NCBI Taxonomy" id="2954382"/>
    <lineage>
        <taxon>Bacteria</taxon>
        <taxon>Pseudomonadati</taxon>
        <taxon>Pseudomonadota</taxon>
        <taxon>Betaproteobacteria</taxon>
        <taxon>Candidatus Accumulibacter</taxon>
    </lineage>
</organism>
<dbReference type="Pfam" id="PF09179">
    <property type="entry name" value="TilS"/>
    <property type="match status" value="1"/>
</dbReference>
<comment type="catalytic activity">
    <reaction evidence="7 8">
        <text>cytidine(34) in tRNA(Ile2) + L-lysine + ATP = lysidine(34) in tRNA(Ile2) + AMP + diphosphate + H(+)</text>
        <dbReference type="Rhea" id="RHEA:43744"/>
        <dbReference type="Rhea" id="RHEA-COMP:10625"/>
        <dbReference type="Rhea" id="RHEA-COMP:10670"/>
        <dbReference type="ChEBI" id="CHEBI:15378"/>
        <dbReference type="ChEBI" id="CHEBI:30616"/>
        <dbReference type="ChEBI" id="CHEBI:32551"/>
        <dbReference type="ChEBI" id="CHEBI:33019"/>
        <dbReference type="ChEBI" id="CHEBI:82748"/>
        <dbReference type="ChEBI" id="CHEBI:83665"/>
        <dbReference type="ChEBI" id="CHEBI:456215"/>
        <dbReference type="EC" id="6.3.4.19"/>
    </reaction>
</comment>
<evidence type="ECO:0000313" key="10">
    <source>
        <dbReference type="EMBL" id="KFB67550.1"/>
    </source>
</evidence>
<dbReference type="PANTHER" id="PTHR43033">
    <property type="entry name" value="TRNA(ILE)-LYSIDINE SYNTHASE-RELATED"/>
    <property type="match status" value="1"/>
</dbReference>
<evidence type="ECO:0000256" key="8">
    <source>
        <dbReference type="HAMAP-Rule" id="MF_01161"/>
    </source>
</evidence>
<evidence type="ECO:0000256" key="3">
    <source>
        <dbReference type="ARBA" id="ARBA00022598"/>
    </source>
</evidence>
<gene>
    <name evidence="8 10" type="primary">tilS</name>
    <name evidence="10" type="ORF">CAPSK01_002993</name>
</gene>
<dbReference type="SUPFAM" id="SSF82829">
    <property type="entry name" value="MesJ substrate recognition domain-like"/>
    <property type="match status" value="1"/>
</dbReference>
<dbReference type="STRING" id="1457154.CAPSK01_002993"/>
<evidence type="ECO:0000256" key="2">
    <source>
        <dbReference type="ARBA" id="ARBA00022490"/>
    </source>
</evidence>
<feature type="binding site" evidence="8">
    <location>
        <begin position="44"/>
        <end position="49"/>
    </location>
    <ligand>
        <name>ATP</name>
        <dbReference type="ChEBI" id="CHEBI:30616"/>
    </ligand>
</feature>
<proteinExistence type="inferred from homology"/>
<dbReference type="HAMAP" id="MF_01161">
    <property type="entry name" value="tRNA_Ile_lys_synt"/>
    <property type="match status" value="1"/>
</dbReference>
<dbReference type="SUPFAM" id="SSF52402">
    <property type="entry name" value="Adenine nucleotide alpha hydrolases-like"/>
    <property type="match status" value="1"/>
</dbReference>
<dbReference type="InterPro" id="IPR012094">
    <property type="entry name" value="tRNA_Ile_lys_synt"/>
</dbReference>
<keyword evidence="4 8" id="KW-0819">tRNA processing</keyword>
<evidence type="ECO:0000256" key="5">
    <source>
        <dbReference type="ARBA" id="ARBA00022741"/>
    </source>
</evidence>
<dbReference type="InterPro" id="IPR012795">
    <property type="entry name" value="tRNA_Ile_lys_synt_N"/>
</dbReference>
<dbReference type="EC" id="6.3.4.19" evidence="8"/>
<protein>
    <recommendedName>
        <fullName evidence="8">tRNA(Ile)-lysidine synthase</fullName>
        <ecNumber evidence="8">6.3.4.19</ecNumber>
    </recommendedName>
    <alternativeName>
        <fullName evidence="8">tRNA(Ile)-2-lysyl-cytidine synthase</fullName>
    </alternativeName>
    <alternativeName>
        <fullName evidence="8">tRNA(Ile)-lysidine synthetase</fullName>
    </alternativeName>
</protein>
<dbReference type="PANTHER" id="PTHR43033:SF1">
    <property type="entry name" value="TRNA(ILE)-LYSIDINE SYNTHASE-RELATED"/>
    <property type="match status" value="1"/>
</dbReference>
<comment type="subcellular location">
    <subcellularLocation>
        <location evidence="1 8">Cytoplasm</location>
    </subcellularLocation>
</comment>
<dbReference type="InterPro" id="IPR014729">
    <property type="entry name" value="Rossmann-like_a/b/a_fold"/>
</dbReference>
<keyword evidence="5 8" id="KW-0547">Nucleotide-binding</keyword>
<comment type="domain">
    <text evidence="8">The N-terminal region contains the highly conserved SGGXDS motif, predicted to be a P-loop motif involved in ATP binding.</text>
</comment>
<dbReference type="Gene3D" id="3.40.50.620">
    <property type="entry name" value="HUPs"/>
    <property type="match status" value="1"/>
</dbReference>
<name>A0A084XYK6_9PROT</name>
<dbReference type="NCBIfam" id="TIGR02432">
    <property type="entry name" value="lysidine_TilS_N"/>
    <property type="match status" value="1"/>
</dbReference>
<evidence type="ECO:0000313" key="11">
    <source>
        <dbReference type="Proteomes" id="UP000019812"/>
    </source>
</evidence>
<dbReference type="InterPro" id="IPR012796">
    <property type="entry name" value="Lysidine-tRNA-synth_C"/>
</dbReference>
<evidence type="ECO:0000256" key="7">
    <source>
        <dbReference type="ARBA" id="ARBA00048539"/>
    </source>
</evidence>
<dbReference type="GO" id="GO:0005737">
    <property type="term" value="C:cytoplasm"/>
    <property type="evidence" value="ECO:0007669"/>
    <property type="project" value="UniProtKB-SubCell"/>
</dbReference>
<dbReference type="Proteomes" id="UP000019812">
    <property type="component" value="Unassembled WGS sequence"/>
</dbReference>
<accession>A0A084XYK6</accession>
<evidence type="ECO:0000256" key="6">
    <source>
        <dbReference type="ARBA" id="ARBA00022840"/>
    </source>
</evidence>
<dbReference type="Pfam" id="PF01171">
    <property type="entry name" value="ATP_bind_3"/>
    <property type="match status" value="1"/>
</dbReference>
<feature type="domain" description="Lysidine-tRNA(Ile) synthetase C-terminal" evidence="9">
    <location>
        <begin position="380"/>
        <end position="453"/>
    </location>
</feature>
<dbReference type="GO" id="GO:0032267">
    <property type="term" value="F:tRNA(Ile)-lysidine synthase activity"/>
    <property type="evidence" value="ECO:0007669"/>
    <property type="project" value="UniProtKB-EC"/>
</dbReference>
<reference evidence="10 11" key="1">
    <citation type="submission" date="2014-07" db="EMBL/GenBank/DDBJ databases">
        <title>Expanding our view of genomic diversity in Candidatus Accumulibacter clades.</title>
        <authorList>
            <person name="Skennerton C.T."/>
            <person name="Barr J.J."/>
            <person name="Slater F.R."/>
            <person name="Bond P.L."/>
            <person name="Tyson G.W."/>
        </authorList>
    </citation>
    <scope>NUCLEOTIDE SEQUENCE [LARGE SCALE GENOMIC DNA]</scope>
    <source>
        <strain evidence="11">SK-01</strain>
    </source>
</reference>
<evidence type="ECO:0000256" key="1">
    <source>
        <dbReference type="ARBA" id="ARBA00004496"/>
    </source>
</evidence>
<comment type="caution">
    <text evidence="10">The sequence shown here is derived from an EMBL/GenBank/DDBJ whole genome shotgun (WGS) entry which is preliminary data.</text>
</comment>
<comment type="similarity">
    <text evidence="8">Belongs to the tRNA(Ile)-lysidine synthase family.</text>
</comment>
<keyword evidence="2 8" id="KW-0963">Cytoplasm</keyword>
<dbReference type="EMBL" id="JDSS02000027">
    <property type="protein sequence ID" value="KFB67550.1"/>
    <property type="molecule type" value="Genomic_DNA"/>
</dbReference>
<dbReference type="GO" id="GO:0006400">
    <property type="term" value="P:tRNA modification"/>
    <property type="evidence" value="ECO:0007669"/>
    <property type="project" value="UniProtKB-UniRule"/>
</dbReference>
<dbReference type="NCBIfam" id="TIGR02433">
    <property type="entry name" value="lysidine_TilS_C"/>
    <property type="match status" value="1"/>
</dbReference>
<sequence>MVGSPSRRSAELSQLTATRQIPQTLSTFLSTRVAPAARLCVGFSGGRDSLVLLHALAALHSSNPVFELSAVHVHHGLSASADAWAEFCTDFCKRCGVPLAIVRVEVPRGSAEGLEAAARRLRHAVFGGCSADWLALAHHRDDQVETVLFRLLRGTGVSGATGMPAERGQSGGPRLIRPLLEVPGAVIARYAQEHSLAWVEDESNGDSRYRRNYLRHEVMPRIEMQFPGAAESLVRAGRHFAEAALLLEDLAQADRALVATSSGRIGLAHFNSLSAPRARNLLRSELRSAGFRAPTARWLDEALRQLATVEAASATCISSPDGEIHAYRGELHVLHQRPDVPVGAVSWGGEADLPWGADRITFTSTTGVGIHRQLLAGASLRLTSRQGGECLQPDPQRPSRTLKKLFQEAAIPPWERLRLPLLWCGERLVWVAGIGTDAAFTCPPGEPGLLLAWQRAAPPLSLGHLPSPC</sequence>
<dbReference type="Pfam" id="PF11734">
    <property type="entry name" value="TilS_C"/>
    <property type="match status" value="1"/>
</dbReference>